<evidence type="ECO:0000256" key="1">
    <source>
        <dbReference type="ARBA" id="ARBA00007301"/>
    </source>
</evidence>
<dbReference type="HAMAP" id="MF_01629">
    <property type="entry name" value="PdxH"/>
    <property type="match status" value="1"/>
</dbReference>
<sequence>MTDFKGSIVTQPVDLFKTWFDKAAETEDMPEAVALATADARGRPSARMVLLKGADERGFTFYTNLESRKGQELAENKFAALCFHWKTQKRQIRVEGPVVRVSDAEADAYFASRAKDSKIGAWASKQSRPMTGRFEFEAAIAKYTAKYAIGEVPRPPFWSGFRIEATRIEFWEDRKFRLHMRHVYEKDEAGNWTMGELYP</sequence>
<comment type="pathway">
    <text evidence="6">Cofactor metabolism; pyridoxal 5'-phosphate salvage; pyridoxal 5'-phosphate from pyridoxine 5'-phosphate: step 1/1.</text>
</comment>
<dbReference type="NCBIfam" id="NF004231">
    <property type="entry name" value="PRK05679.1"/>
    <property type="match status" value="1"/>
</dbReference>
<name>A0A2G4YUA5_9PROT</name>
<comment type="function">
    <text evidence="6">Catalyzes the oxidation of either pyridoxine 5'-phosphate (PNP) or pyridoxamine 5'-phosphate (PMP) into pyridoxal 5'-phosphate (PLP).</text>
</comment>
<evidence type="ECO:0000259" key="8">
    <source>
        <dbReference type="Pfam" id="PF01243"/>
    </source>
</evidence>
<comment type="subunit">
    <text evidence="6">Homodimer.</text>
</comment>
<feature type="binding site" evidence="6">
    <location>
        <position position="109"/>
    </location>
    <ligand>
        <name>substrate</name>
    </ligand>
</feature>
<reference evidence="10 11" key="1">
    <citation type="submission" date="2017-10" db="EMBL/GenBank/DDBJ databases">
        <title>Frigbacter circumglobatus gen. nov. sp. nov., isolated from sediment cultured in situ.</title>
        <authorList>
            <person name="Zhao Z."/>
        </authorList>
    </citation>
    <scope>NUCLEOTIDE SEQUENCE [LARGE SCALE GENOMIC DNA]</scope>
    <source>
        <strain evidence="10 11">ZYL</strain>
    </source>
</reference>
<dbReference type="Gene3D" id="2.30.110.10">
    <property type="entry name" value="Electron Transport, Fmn-binding Protein, Chain A"/>
    <property type="match status" value="1"/>
</dbReference>
<comment type="similarity">
    <text evidence="1 6">Belongs to the pyridoxamine 5'-phosphate oxidase family.</text>
</comment>
<evidence type="ECO:0000256" key="5">
    <source>
        <dbReference type="ARBA" id="ARBA00023096"/>
    </source>
</evidence>
<comment type="catalytic activity">
    <reaction evidence="6">
        <text>pyridoxine 5'-phosphate + O2 = pyridoxal 5'-phosphate + H2O2</text>
        <dbReference type="Rhea" id="RHEA:15149"/>
        <dbReference type="ChEBI" id="CHEBI:15379"/>
        <dbReference type="ChEBI" id="CHEBI:16240"/>
        <dbReference type="ChEBI" id="CHEBI:58589"/>
        <dbReference type="ChEBI" id="CHEBI:597326"/>
        <dbReference type="EC" id="1.4.3.5"/>
    </reaction>
</comment>
<dbReference type="AlphaFoldDB" id="A0A2G4YUA5"/>
<dbReference type="EC" id="1.4.3.5" evidence="6"/>
<evidence type="ECO:0000313" key="11">
    <source>
        <dbReference type="Proteomes" id="UP000229730"/>
    </source>
</evidence>
<dbReference type="UniPathway" id="UPA01068">
    <property type="reaction ID" value="UER00304"/>
</dbReference>
<dbReference type="InterPro" id="IPR000659">
    <property type="entry name" value="Pyridox_Oxase"/>
</dbReference>
<organism evidence="10 11">
    <name type="scientific">Paremcibacter congregatus</name>
    <dbReference type="NCBI Taxonomy" id="2043170"/>
    <lineage>
        <taxon>Bacteria</taxon>
        <taxon>Pseudomonadati</taxon>
        <taxon>Pseudomonadota</taxon>
        <taxon>Alphaproteobacteria</taxon>
        <taxon>Emcibacterales</taxon>
        <taxon>Emcibacteraceae</taxon>
        <taxon>Paremcibacter</taxon>
    </lineage>
</organism>
<feature type="binding site" evidence="6 7">
    <location>
        <position position="69"/>
    </location>
    <ligand>
        <name>FMN</name>
        <dbReference type="ChEBI" id="CHEBI:58210"/>
    </ligand>
</feature>
<dbReference type="PIRSF" id="PIRSF000190">
    <property type="entry name" value="Pyd_amn-ph_oxd"/>
    <property type="match status" value="1"/>
</dbReference>
<feature type="binding site" evidence="6 7">
    <location>
        <begin position="47"/>
        <end position="52"/>
    </location>
    <ligand>
        <name>FMN</name>
        <dbReference type="ChEBI" id="CHEBI:58210"/>
    </ligand>
</feature>
<comment type="pathway">
    <text evidence="6">Cofactor metabolism; pyridoxal 5'-phosphate salvage; pyridoxal 5'-phosphate from pyridoxamine 5'-phosphate: step 1/1.</text>
</comment>
<keyword evidence="5 6" id="KW-0664">Pyridoxine biosynthesis</keyword>
<feature type="domain" description="Pyridoxine 5'-phosphate oxidase dimerisation C-terminal" evidence="9">
    <location>
        <begin position="158"/>
        <end position="199"/>
    </location>
</feature>
<dbReference type="GO" id="GO:0004733">
    <property type="term" value="F:pyridoxamine phosphate oxidase activity"/>
    <property type="evidence" value="ECO:0007669"/>
    <property type="project" value="UniProtKB-UniRule"/>
</dbReference>
<feature type="binding site" evidence="6 7">
    <location>
        <begin position="62"/>
        <end position="63"/>
    </location>
    <ligand>
        <name>FMN</name>
        <dbReference type="ChEBI" id="CHEBI:58210"/>
    </ligand>
</feature>
<evidence type="ECO:0000256" key="6">
    <source>
        <dbReference type="HAMAP-Rule" id="MF_01629"/>
    </source>
</evidence>
<keyword evidence="2 6" id="KW-0285">Flavoprotein</keyword>
<dbReference type="OrthoDB" id="9780392at2"/>
<evidence type="ECO:0000259" key="9">
    <source>
        <dbReference type="Pfam" id="PF10590"/>
    </source>
</evidence>
<feature type="domain" description="Pyridoxamine 5'-phosphate oxidase N-terminal" evidence="8">
    <location>
        <begin position="25"/>
        <end position="144"/>
    </location>
</feature>
<feature type="binding site" evidence="6">
    <location>
        <position position="117"/>
    </location>
    <ligand>
        <name>substrate</name>
    </ligand>
</feature>
<dbReference type="Pfam" id="PF10590">
    <property type="entry name" value="PNP_phzG_C"/>
    <property type="match status" value="1"/>
</dbReference>
<dbReference type="InterPro" id="IPR012349">
    <property type="entry name" value="Split_barrel_FMN-bd"/>
</dbReference>
<protein>
    <recommendedName>
        <fullName evidence="6">Pyridoxine/pyridoxamine 5'-phosphate oxidase</fullName>
        <ecNumber evidence="6">1.4.3.5</ecNumber>
    </recommendedName>
    <alternativeName>
        <fullName evidence="6">PNP/PMP oxidase</fullName>
        <shortName evidence="6">PNPOx</shortName>
    </alternativeName>
    <alternativeName>
        <fullName evidence="6">Pyridoxal 5'-phosphate synthase</fullName>
    </alternativeName>
</protein>
<comment type="catalytic activity">
    <reaction evidence="6">
        <text>pyridoxamine 5'-phosphate + O2 + H2O = pyridoxal 5'-phosphate + H2O2 + NH4(+)</text>
        <dbReference type="Rhea" id="RHEA:15817"/>
        <dbReference type="ChEBI" id="CHEBI:15377"/>
        <dbReference type="ChEBI" id="CHEBI:15379"/>
        <dbReference type="ChEBI" id="CHEBI:16240"/>
        <dbReference type="ChEBI" id="CHEBI:28938"/>
        <dbReference type="ChEBI" id="CHEBI:58451"/>
        <dbReference type="ChEBI" id="CHEBI:597326"/>
        <dbReference type="EC" id="1.4.3.5"/>
    </reaction>
</comment>
<comment type="caution">
    <text evidence="10">The sequence shown here is derived from an EMBL/GenBank/DDBJ whole genome shotgun (WGS) entry which is preliminary data.</text>
</comment>
<keyword evidence="3 6" id="KW-0288">FMN</keyword>
<dbReference type="SUPFAM" id="SSF50475">
    <property type="entry name" value="FMN-binding split barrel"/>
    <property type="match status" value="1"/>
</dbReference>
<dbReference type="GO" id="GO:0010181">
    <property type="term" value="F:FMN binding"/>
    <property type="evidence" value="ECO:0007669"/>
    <property type="project" value="UniProtKB-UniRule"/>
</dbReference>
<dbReference type="Proteomes" id="UP000229730">
    <property type="component" value="Unassembled WGS sequence"/>
</dbReference>
<feature type="binding site" evidence="6">
    <location>
        <position position="52"/>
    </location>
    <ligand>
        <name>substrate</name>
    </ligand>
</feature>
<feature type="binding site" evidence="6 7">
    <location>
        <begin position="126"/>
        <end position="127"/>
    </location>
    <ligand>
        <name>FMN</name>
        <dbReference type="ChEBI" id="CHEBI:58210"/>
    </ligand>
</feature>
<evidence type="ECO:0000313" key="10">
    <source>
        <dbReference type="EMBL" id="PHZ85857.1"/>
    </source>
</evidence>
<evidence type="ECO:0000256" key="4">
    <source>
        <dbReference type="ARBA" id="ARBA00023002"/>
    </source>
</evidence>
<dbReference type="FunCoup" id="A0A2G4YUA5">
    <property type="interactions" value="486"/>
</dbReference>
<keyword evidence="11" id="KW-1185">Reference proteome</keyword>
<feature type="binding site" evidence="6 7">
    <location>
        <position position="91"/>
    </location>
    <ligand>
        <name>FMN</name>
        <dbReference type="ChEBI" id="CHEBI:58210"/>
    </ligand>
</feature>
<dbReference type="InterPro" id="IPR011576">
    <property type="entry name" value="Pyridox_Oxase_N"/>
</dbReference>
<evidence type="ECO:0000256" key="2">
    <source>
        <dbReference type="ARBA" id="ARBA00022630"/>
    </source>
</evidence>
<comment type="cofactor">
    <cofactor evidence="6 7">
        <name>FMN</name>
        <dbReference type="ChEBI" id="CHEBI:58210"/>
    </cofactor>
    <text evidence="6 7">Binds 1 FMN per subunit.</text>
</comment>
<feature type="binding site" evidence="6 7">
    <location>
        <position position="171"/>
    </location>
    <ligand>
        <name>FMN</name>
        <dbReference type="ChEBI" id="CHEBI:58210"/>
    </ligand>
</feature>
<dbReference type="InterPro" id="IPR019576">
    <property type="entry name" value="Pyridoxamine_oxidase_dimer_C"/>
</dbReference>
<feature type="binding site" evidence="6">
    <location>
        <begin position="177"/>
        <end position="179"/>
    </location>
    <ligand>
        <name>substrate</name>
    </ligand>
</feature>
<gene>
    <name evidence="6 10" type="primary">pdxH</name>
    <name evidence="10" type="ORF">CRD36_04045</name>
</gene>
<dbReference type="Pfam" id="PF01243">
    <property type="entry name" value="PNPOx_N"/>
    <property type="match status" value="1"/>
</dbReference>
<evidence type="ECO:0000256" key="7">
    <source>
        <dbReference type="PIRSR" id="PIRSR000190-2"/>
    </source>
</evidence>
<dbReference type="GO" id="GO:0008615">
    <property type="term" value="P:pyridoxine biosynthetic process"/>
    <property type="evidence" value="ECO:0007669"/>
    <property type="project" value="UniProtKB-UniRule"/>
</dbReference>
<feature type="binding site" evidence="6">
    <location>
        <position position="113"/>
    </location>
    <ligand>
        <name>substrate</name>
    </ligand>
</feature>
<feature type="binding site" evidence="6 7">
    <location>
        <position position="181"/>
    </location>
    <ligand>
        <name>FMN</name>
        <dbReference type="ChEBI" id="CHEBI:58210"/>
    </ligand>
</feature>
<feature type="binding site" evidence="6 7">
    <location>
        <position position="68"/>
    </location>
    <ligand>
        <name>FMN</name>
        <dbReference type="ChEBI" id="CHEBI:58210"/>
    </ligand>
</feature>
<accession>A0A2G4YUA5</accession>
<dbReference type="PANTHER" id="PTHR10851">
    <property type="entry name" value="PYRIDOXINE-5-PHOSPHATE OXIDASE"/>
    <property type="match status" value="1"/>
</dbReference>
<dbReference type="PANTHER" id="PTHR10851:SF0">
    <property type="entry name" value="PYRIDOXINE-5'-PHOSPHATE OXIDASE"/>
    <property type="match status" value="1"/>
</dbReference>
<keyword evidence="4 6" id="KW-0560">Oxidoreductase</keyword>
<dbReference type="EMBL" id="PDEM01000009">
    <property type="protein sequence ID" value="PHZ85857.1"/>
    <property type="molecule type" value="Genomic_DNA"/>
</dbReference>
<proteinExistence type="inferred from homology"/>
<evidence type="ECO:0000256" key="3">
    <source>
        <dbReference type="ARBA" id="ARBA00022643"/>
    </source>
</evidence>
<dbReference type="InParanoid" id="A0A2G4YUA5"/>
<dbReference type="NCBIfam" id="TIGR00558">
    <property type="entry name" value="pdxH"/>
    <property type="match status" value="1"/>
</dbReference>
<dbReference type="RefSeq" id="WP_099471442.1">
    <property type="nucleotide sequence ID" value="NZ_CP041025.1"/>
</dbReference>